<evidence type="ECO:0000256" key="1">
    <source>
        <dbReference type="ARBA" id="ARBA00007359"/>
    </source>
</evidence>
<evidence type="ECO:0000256" key="4">
    <source>
        <dbReference type="SAM" id="SignalP"/>
    </source>
</evidence>
<keyword evidence="2" id="KW-0540">Nuclease</keyword>
<feature type="chain" id="PRO_5036463296" evidence="4">
    <location>
        <begin position="26"/>
        <end position="454"/>
    </location>
</feature>
<dbReference type="InterPro" id="IPR005135">
    <property type="entry name" value="Endo/exonuclease/phosphatase"/>
</dbReference>
<dbReference type="PANTHER" id="PTHR11371:SF31">
    <property type="entry name" value="EXTRACELLULAR NUCLEASE"/>
    <property type="match status" value="1"/>
</dbReference>
<organism evidence="6 7">
    <name type="scientific">Nephila pilipes</name>
    <name type="common">Giant wood spider</name>
    <name type="synonym">Nephila maculata</name>
    <dbReference type="NCBI Taxonomy" id="299642"/>
    <lineage>
        <taxon>Eukaryota</taxon>
        <taxon>Metazoa</taxon>
        <taxon>Ecdysozoa</taxon>
        <taxon>Arthropoda</taxon>
        <taxon>Chelicerata</taxon>
        <taxon>Arachnida</taxon>
        <taxon>Araneae</taxon>
        <taxon>Araneomorphae</taxon>
        <taxon>Entelegynae</taxon>
        <taxon>Araneoidea</taxon>
        <taxon>Nephilidae</taxon>
        <taxon>Nephila</taxon>
    </lineage>
</organism>
<feature type="domain" description="Endonuclease/exonuclease/phosphatase" evidence="5">
    <location>
        <begin position="74"/>
        <end position="316"/>
    </location>
</feature>
<dbReference type="PANTHER" id="PTHR11371">
    <property type="entry name" value="DEOXYRIBONUCLEASE"/>
    <property type="match status" value="1"/>
</dbReference>
<evidence type="ECO:0000256" key="2">
    <source>
        <dbReference type="ARBA" id="ARBA00022722"/>
    </source>
</evidence>
<dbReference type="OrthoDB" id="6410211at2759"/>
<dbReference type="AlphaFoldDB" id="A0A8X6PRA6"/>
<evidence type="ECO:0000256" key="3">
    <source>
        <dbReference type="ARBA" id="ARBA00022801"/>
    </source>
</evidence>
<dbReference type="SMART" id="SM00476">
    <property type="entry name" value="DNaseIc"/>
    <property type="match status" value="1"/>
</dbReference>
<keyword evidence="7" id="KW-1185">Reference proteome</keyword>
<dbReference type="InterPro" id="IPR016202">
    <property type="entry name" value="DNase_I"/>
</dbReference>
<dbReference type="GO" id="GO:0004530">
    <property type="term" value="F:deoxyribonuclease I activity"/>
    <property type="evidence" value="ECO:0007669"/>
    <property type="project" value="TreeGrafter"/>
</dbReference>
<reference evidence="6" key="1">
    <citation type="submission" date="2020-08" db="EMBL/GenBank/DDBJ databases">
        <title>Multicomponent nature underlies the extraordinary mechanical properties of spider dragline silk.</title>
        <authorList>
            <person name="Kono N."/>
            <person name="Nakamura H."/>
            <person name="Mori M."/>
            <person name="Yoshida Y."/>
            <person name="Ohtoshi R."/>
            <person name="Malay A.D."/>
            <person name="Moran D.A.P."/>
            <person name="Tomita M."/>
            <person name="Numata K."/>
            <person name="Arakawa K."/>
        </authorList>
    </citation>
    <scope>NUCLEOTIDE SEQUENCE</scope>
</reference>
<dbReference type="Proteomes" id="UP000887013">
    <property type="component" value="Unassembled WGS sequence"/>
</dbReference>
<dbReference type="GO" id="GO:0003677">
    <property type="term" value="F:DNA binding"/>
    <property type="evidence" value="ECO:0007669"/>
    <property type="project" value="TreeGrafter"/>
</dbReference>
<sequence>MKTLNLWGSSFAICILLCAVQGVFSRSRSPPFEADIHTDALEWQREDKTTERVSQPVSLWNGTNNAVEPPLFIGSFNIQTLAKKKLKQSYLMTTIEKIVHRYDLILILELMTNDSQLTRKFLEDVNLFAPDGVEYDMIVSSDPHVNEFCAIFYRTDKLRILKSESYHDPDTFYRKPFFVLFDAPTLRDMKRFGLIGFHVKPSQAVREIDALVEVYDFMKMKYNIEDILLMGDFNADCDYVKEKDWEKIELWTNPTFTWLIDHSADTTTNYRSCALDRIVYAGENMNAAVIMSSARVFDYRQELDVTMEEARKISDHWPIEVKIRGKMSRVAEKHLTSDTCFSIKDSRLPNATRESIRKASRNAHFTATSLPTGILLRNETDSFDLMLEAVEKLRRALPDVLTREQEEAILFKANNGALEDPSSYADVIKEVFKVVVSVLDDRSEVLVCRSTTIN</sequence>
<dbReference type="InterPro" id="IPR036691">
    <property type="entry name" value="Endo/exonu/phosph_ase_sf"/>
</dbReference>
<proteinExistence type="inferred from homology"/>
<gene>
    <name evidence="6" type="primary">DNASE1</name>
    <name evidence="6" type="ORF">NPIL_20061</name>
</gene>
<keyword evidence="3" id="KW-0378">Hydrolase</keyword>
<protein>
    <submittedName>
        <fullName evidence="6">Deoxyribonuclease-1</fullName>
    </submittedName>
</protein>
<dbReference type="GO" id="GO:0005634">
    <property type="term" value="C:nucleus"/>
    <property type="evidence" value="ECO:0007669"/>
    <property type="project" value="TreeGrafter"/>
</dbReference>
<feature type="signal peptide" evidence="4">
    <location>
        <begin position="1"/>
        <end position="25"/>
    </location>
</feature>
<comment type="caution">
    <text evidence="6">The sequence shown here is derived from an EMBL/GenBank/DDBJ whole genome shotgun (WGS) entry which is preliminary data.</text>
</comment>
<keyword evidence="4" id="KW-0732">Signal</keyword>
<accession>A0A8X6PRA6</accession>
<evidence type="ECO:0000259" key="5">
    <source>
        <dbReference type="Pfam" id="PF03372"/>
    </source>
</evidence>
<evidence type="ECO:0000313" key="7">
    <source>
        <dbReference type="Proteomes" id="UP000887013"/>
    </source>
</evidence>
<dbReference type="Gene3D" id="3.60.10.10">
    <property type="entry name" value="Endonuclease/exonuclease/phosphatase"/>
    <property type="match status" value="1"/>
</dbReference>
<evidence type="ECO:0000313" key="6">
    <source>
        <dbReference type="EMBL" id="GFT77555.1"/>
    </source>
</evidence>
<dbReference type="Pfam" id="PF03372">
    <property type="entry name" value="Exo_endo_phos"/>
    <property type="match status" value="1"/>
</dbReference>
<dbReference type="EMBL" id="BMAW01071313">
    <property type="protein sequence ID" value="GFT77555.1"/>
    <property type="molecule type" value="Genomic_DNA"/>
</dbReference>
<name>A0A8X6PRA6_NEPPI</name>
<dbReference type="PRINTS" id="PR00130">
    <property type="entry name" value="DNASEI"/>
</dbReference>
<dbReference type="SUPFAM" id="SSF56219">
    <property type="entry name" value="DNase I-like"/>
    <property type="match status" value="1"/>
</dbReference>
<comment type="similarity">
    <text evidence="1">Belongs to the DNase I family.</text>
</comment>
<dbReference type="GO" id="GO:0006308">
    <property type="term" value="P:DNA catabolic process"/>
    <property type="evidence" value="ECO:0007669"/>
    <property type="project" value="InterPro"/>
</dbReference>